<dbReference type="GO" id="GO:0051539">
    <property type="term" value="F:4 iron, 4 sulfur cluster binding"/>
    <property type="evidence" value="ECO:0007669"/>
    <property type="project" value="UniProtKB-KW"/>
</dbReference>
<dbReference type="InterPro" id="IPR017896">
    <property type="entry name" value="4Fe4S_Fe-S-bd"/>
</dbReference>
<accession>A0A7W3D485</accession>
<comment type="caution">
    <text evidence="11">The sequence shown here is derived from an EMBL/GenBank/DDBJ whole genome shotgun (WGS) entry which is preliminary data.</text>
</comment>
<dbReference type="Pfam" id="PF00037">
    <property type="entry name" value="Fer4"/>
    <property type="match status" value="1"/>
</dbReference>
<dbReference type="InterPro" id="IPR017900">
    <property type="entry name" value="4Fe4S_Fe_S_CS"/>
</dbReference>
<dbReference type="SFLD" id="SFLDS00029">
    <property type="entry name" value="Radical_SAM"/>
    <property type="match status" value="1"/>
</dbReference>
<dbReference type="Proteomes" id="UP000591803">
    <property type="component" value="Unassembled WGS sequence"/>
</dbReference>
<dbReference type="InterPro" id="IPR034457">
    <property type="entry name" value="Organic_radical-activating"/>
</dbReference>
<dbReference type="GO" id="GO:0016491">
    <property type="term" value="F:oxidoreductase activity"/>
    <property type="evidence" value="ECO:0007669"/>
    <property type="project" value="UniProtKB-KW"/>
</dbReference>
<dbReference type="PROSITE" id="PS01087">
    <property type="entry name" value="RADICAL_ACTIVATING"/>
    <property type="match status" value="1"/>
</dbReference>
<dbReference type="InterPro" id="IPR012839">
    <property type="entry name" value="Organic_radical_activase"/>
</dbReference>
<dbReference type="InterPro" id="IPR007197">
    <property type="entry name" value="rSAM"/>
</dbReference>
<keyword evidence="5" id="KW-0479">Metal-binding</keyword>
<dbReference type="SUPFAM" id="SSF102114">
    <property type="entry name" value="Radical SAM enzymes"/>
    <property type="match status" value="1"/>
</dbReference>
<evidence type="ECO:0000256" key="5">
    <source>
        <dbReference type="ARBA" id="ARBA00022723"/>
    </source>
</evidence>
<dbReference type="SUPFAM" id="SSF54862">
    <property type="entry name" value="4Fe-4S ferredoxins"/>
    <property type="match status" value="1"/>
</dbReference>
<evidence type="ECO:0000256" key="4">
    <source>
        <dbReference type="ARBA" id="ARBA00022691"/>
    </source>
</evidence>
<keyword evidence="4" id="KW-0949">S-adenosyl-L-methionine</keyword>
<evidence type="ECO:0000256" key="1">
    <source>
        <dbReference type="ARBA" id="ARBA00001966"/>
    </source>
</evidence>
<evidence type="ECO:0000313" key="11">
    <source>
        <dbReference type="EMBL" id="MBA8062593.1"/>
    </source>
</evidence>
<comment type="cofactor">
    <cofactor evidence="1">
        <name>[4Fe-4S] cluster</name>
        <dbReference type="ChEBI" id="CHEBI:49883"/>
    </cofactor>
</comment>
<evidence type="ECO:0000256" key="8">
    <source>
        <dbReference type="ARBA" id="ARBA00023014"/>
    </source>
</evidence>
<dbReference type="PROSITE" id="PS51379">
    <property type="entry name" value="4FE4S_FER_2"/>
    <property type="match status" value="2"/>
</dbReference>
<comment type="similarity">
    <text evidence="2">Belongs to the organic radical-activating enzymes family.</text>
</comment>
<evidence type="ECO:0000256" key="3">
    <source>
        <dbReference type="ARBA" id="ARBA00022485"/>
    </source>
</evidence>
<dbReference type="InterPro" id="IPR058240">
    <property type="entry name" value="rSAM_sf"/>
</dbReference>
<feature type="domain" description="Radical SAM core" evidence="10">
    <location>
        <begin position="16"/>
        <end position="296"/>
    </location>
</feature>
<dbReference type="GO" id="GO:0046872">
    <property type="term" value="F:metal ion binding"/>
    <property type="evidence" value="ECO:0007669"/>
    <property type="project" value="UniProtKB-KW"/>
</dbReference>
<sequence length="301" mass="33210">MSEAGTVFDIQKFSLHDGPGIRTTVFLKGCQMRCVWCHNPESLRAEKQLAFLEHKCLQCQRCAEVCPHGCHQFSQGRHEIDYAACQACGRCVEACPAQALKIYGQTRKVTEILEEVIKDKPYFDKTGGGITLSGGEAMFQFSFALALAKAAKTAGLHVCLETNGASRPERYREIAPWVDLFLLDYKVTDARAHKAHTGIAKHVVESTLDTLNEIGAQVILRCPLIPGYNLNDAHLAAIRTITERYAAILHSEILPYHNLGMAKHRELGQIPVCTISVPDEATVAQALEKLNQNGGKTVRRG</sequence>
<keyword evidence="3" id="KW-0004">4Fe-4S</keyword>
<feature type="domain" description="4Fe-4S ferredoxin-type" evidence="9">
    <location>
        <begin position="76"/>
        <end position="105"/>
    </location>
</feature>
<evidence type="ECO:0000259" key="9">
    <source>
        <dbReference type="PROSITE" id="PS51379"/>
    </source>
</evidence>
<evidence type="ECO:0000256" key="6">
    <source>
        <dbReference type="ARBA" id="ARBA00023002"/>
    </source>
</evidence>
<keyword evidence="6" id="KW-0560">Oxidoreductase</keyword>
<dbReference type="PROSITE" id="PS51918">
    <property type="entry name" value="RADICAL_SAM"/>
    <property type="match status" value="1"/>
</dbReference>
<dbReference type="SFLD" id="SFLDG01118">
    <property type="entry name" value="activating_enzymes__group_2"/>
    <property type="match status" value="1"/>
</dbReference>
<evidence type="ECO:0000313" key="12">
    <source>
        <dbReference type="Proteomes" id="UP000591803"/>
    </source>
</evidence>
<evidence type="ECO:0000259" key="10">
    <source>
        <dbReference type="PROSITE" id="PS51918"/>
    </source>
</evidence>
<dbReference type="Pfam" id="PF04055">
    <property type="entry name" value="Radical_SAM"/>
    <property type="match status" value="1"/>
</dbReference>
<dbReference type="SFLD" id="SFLDG01066">
    <property type="entry name" value="organic_radical-activating_enz"/>
    <property type="match status" value="1"/>
</dbReference>
<evidence type="ECO:0000256" key="7">
    <source>
        <dbReference type="ARBA" id="ARBA00023004"/>
    </source>
</evidence>
<dbReference type="Gene3D" id="3.80.30.10">
    <property type="entry name" value="pyruvate-formate lyase- activating enzyme"/>
    <property type="match status" value="1"/>
</dbReference>
<reference evidence="11 12" key="1">
    <citation type="submission" date="2020-06" db="EMBL/GenBank/DDBJ databases">
        <title>REHAB project genomes.</title>
        <authorList>
            <person name="Shaw L.P."/>
        </authorList>
    </citation>
    <scope>NUCLEOTIDE SEQUENCE [LARGE SCALE GENOMIC DNA]</scope>
    <source>
        <strain evidence="11 12">RHBSTW-00116</strain>
    </source>
</reference>
<dbReference type="EMBL" id="JABXRI010000001">
    <property type="protein sequence ID" value="MBA8062593.1"/>
    <property type="molecule type" value="Genomic_DNA"/>
</dbReference>
<gene>
    <name evidence="11" type="ORF">HV077_09320</name>
</gene>
<keyword evidence="8" id="KW-0411">Iron-sulfur</keyword>
<feature type="domain" description="4Fe-4S ferredoxin-type" evidence="9">
    <location>
        <begin position="47"/>
        <end position="75"/>
    </location>
</feature>
<keyword evidence="7" id="KW-0408">Iron</keyword>
<dbReference type="PANTHER" id="PTHR30352:SF4">
    <property type="entry name" value="PYRUVATE FORMATE-LYASE 2-ACTIVATING ENZYME"/>
    <property type="match status" value="1"/>
</dbReference>
<name>A0A7W3D485_CITFR</name>
<dbReference type="AlphaFoldDB" id="A0A7W3D485"/>
<dbReference type="InterPro" id="IPR040074">
    <property type="entry name" value="BssD/PflA/YjjW"/>
</dbReference>
<dbReference type="InterPro" id="IPR001989">
    <property type="entry name" value="Radical_activat_CS"/>
</dbReference>
<dbReference type="PROSITE" id="PS00198">
    <property type="entry name" value="4FE4S_FER_1"/>
    <property type="match status" value="1"/>
</dbReference>
<dbReference type="Gene3D" id="3.30.70.20">
    <property type="match status" value="1"/>
</dbReference>
<proteinExistence type="inferred from homology"/>
<evidence type="ECO:0000256" key="2">
    <source>
        <dbReference type="ARBA" id="ARBA00009777"/>
    </source>
</evidence>
<dbReference type="PANTHER" id="PTHR30352">
    <property type="entry name" value="PYRUVATE FORMATE-LYASE-ACTIVATING ENZYME"/>
    <property type="match status" value="1"/>
</dbReference>
<dbReference type="PIRSF" id="PIRSF000371">
    <property type="entry name" value="PFL_act_enz"/>
    <property type="match status" value="1"/>
</dbReference>
<dbReference type="NCBIfam" id="TIGR02494">
    <property type="entry name" value="PFLE_PFLC"/>
    <property type="match status" value="1"/>
</dbReference>
<protein>
    <submittedName>
        <fullName evidence="11">Glycyl-radical enzyme activating protein</fullName>
    </submittedName>
</protein>
<organism evidence="11 12">
    <name type="scientific">Citrobacter freundii</name>
    <dbReference type="NCBI Taxonomy" id="546"/>
    <lineage>
        <taxon>Bacteria</taxon>
        <taxon>Pseudomonadati</taxon>
        <taxon>Pseudomonadota</taxon>
        <taxon>Gammaproteobacteria</taxon>
        <taxon>Enterobacterales</taxon>
        <taxon>Enterobacteriaceae</taxon>
        <taxon>Citrobacter</taxon>
        <taxon>Citrobacter freundii complex</taxon>
    </lineage>
</organism>